<protein>
    <submittedName>
        <fullName evidence="1">Uncharacterized protein</fullName>
    </submittedName>
</protein>
<reference evidence="1" key="1">
    <citation type="submission" date="2021-02" db="EMBL/GenBank/DDBJ databases">
        <authorList>
            <consortium name="DOE Joint Genome Institute"/>
            <person name="Ahrendt S."/>
            <person name="Looney B.P."/>
            <person name="Miyauchi S."/>
            <person name="Morin E."/>
            <person name="Drula E."/>
            <person name="Courty P.E."/>
            <person name="Chicoki N."/>
            <person name="Fauchery L."/>
            <person name="Kohler A."/>
            <person name="Kuo A."/>
            <person name="Labutti K."/>
            <person name="Pangilinan J."/>
            <person name="Lipzen A."/>
            <person name="Riley R."/>
            <person name="Andreopoulos W."/>
            <person name="He G."/>
            <person name="Johnson J."/>
            <person name="Barry K.W."/>
            <person name="Grigoriev I.V."/>
            <person name="Nagy L."/>
            <person name="Hibbett D."/>
            <person name="Henrissat B."/>
            <person name="Matheny P.B."/>
            <person name="Labbe J."/>
            <person name="Martin F."/>
        </authorList>
    </citation>
    <scope>NUCLEOTIDE SEQUENCE</scope>
    <source>
        <strain evidence="1">FP105234-sp</strain>
    </source>
</reference>
<comment type="caution">
    <text evidence="1">The sequence shown here is derived from an EMBL/GenBank/DDBJ whole genome shotgun (WGS) entry which is preliminary data.</text>
</comment>
<sequence>MHYVKNASDHKDEPHTMASEMAMHEDSLLESLKAHCAGATELVGIDLGRVQITSQRGAAGAGVFSLEDEQIAIVPPISANEDDEQDIFACVRLLCRHAQSVPASLSGNLRIVVKPPHSWDAEADELPFHLSVDLFLDLHAPAIFELAVGRTDVAEALRAVSNFASPAPQPPAPLHTDVSIPFFYSALQPAPRLASDALQDAMQHTALKPILLPFQRRSVAWMLQREGKTANSDGNVVALPPTSDVLPTFWRRIAAAGPDGEHLDWYYNRHTATVTADRPESASGGLLAEEPGLGKTLECIALILLNPGFGRNPNNRRWDPEAKVEVRELKTTLIVTPSSLSQQWIDELSAHSPTLKVFVYEGWTKPPVPAKKRVSKGRSKKGKGKPVDDDDQDQDEMDVDNGGPLDWCSYINAYDVCITTYNVLQQDLNVARAPPTRPRREVAEYSRTRRPRSPLIMCEWYRVIMDEVRFSIQFTLEEMVSLIPRLSSFAVSGTPARAQVSDLSHVLKFIRVDPILESGCTWDRLQTRQFATDFVALFQHYAIRTTKAAVKEELTIPQQSRYLFPISMGPVEQHVYDQNLEKALHELGLDARGVAASENHVIDTGLLRTWLRKLRQICTHPQIGHLSLNANKVSKFANKPGGLKTMGEVLDGMKDQNWRNLMDDRRAKVNELATVGQLMQHDKSIDARHHKALDHLLQAEKEADQLIEDIQEAIAEHDAKGEELKKDAAALRIARGQAPIRKPNAQELEDKGKGKARERDISPTDSDDGFEDNDLPKTPAGEEHVNKKRALQQRLREALLTLHKVKFLEGDVFHTLGEMKAAEEERAYAAAEELRRKLLKFTEQSAKRAMSQLVRDAGRSGFTEQELLIKTPSCPDGGGIRSKHLVEEADTIIIVVINEQTKLLWKWRQHIHGLLTQPLSASDSEADGQEYTRTLETQGEAETYLQVYAMLLADRREALLAERTALAVYDARERKLRKTKAAMKATAVADDDQVDLKLLDEDIELQPEHEVLKKELAEARKAIVVKLKGRAVKSVMVELTGVAAKISNIKDPEKVIAQAGAMSLRQIMTQQGAVNDQLDADVGLFRKAFNERILYFRQLQEISDSVVQPEWESDVSIAIAENNAVRTELDSKINTGRARLRYARFPPRFEAVGLNHIASNQGLDDDDEEEGCILCKCDFTRGYITQCAHVFCEDCMKAWLSRHHKACPVCRVSINVDTLQRFSVEDKNPDSEQPMPPKLDDGAVPRSRRRIEYNIIRPDLVEEINSMESHGSYGSKIQTLVRHLLYLQLSDPGAKSIVFSAWADSLHNVLTACATNASGGRHAAKKFRTDPDILVLLLHGERENAGLNITCASRVFLLESVVHHSFEIQAIARIDRLGQSKPTEVYCYYAEDTVERNILDLATRQGLSLYTKETSHGTLNTSAFAPESEKGVVDSPSKKKQKGDFIYKLDDMMSILFPHLTEDVEYLLPVSEMATESDAAVESAAPTPVRARALDFVTGNAVAGPSRLA</sequence>
<organism evidence="1 2">
    <name type="scientific">Auriscalpium vulgare</name>
    <dbReference type="NCBI Taxonomy" id="40419"/>
    <lineage>
        <taxon>Eukaryota</taxon>
        <taxon>Fungi</taxon>
        <taxon>Dikarya</taxon>
        <taxon>Basidiomycota</taxon>
        <taxon>Agaricomycotina</taxon>
        <taxon>Agaricomycetes</taxon>
        <taxon>Russulales</taxon>
        <taxon>Auriscalpiaceae</taxon>
        <taxon>Auriscalpium</taxon>
    </lineage>
</organism>
<gene>
    <name evidence="1" type="ORF">FA95DRAFT_1579571</name>
</gene>
<accession>A0ACB8SC34</accession>
<name>A0ACB8SC34_9AGAM</name>
<evidence type="ECO:0000313" key="2">
    <source>
        <dbReference type="Proteomes" id="UP000814033"/>
    </source>
</evidence>
<proteinExistence type="predicted"/>
<reference evidence="1" key="2">
    <citation type="journal article" date="2022" name="New Phytol.">
        <title>Evolutionary transition to the ectomycorrhizal habit in the genomes of a hyperdiverse lineage of mushroom-forming fungi.</title>
        <authorList>
            <person name="Looney B."/>
            <person name="Miyauchi S."/>
            <person name="Morin E."/>
            <person name="Drula E."/>
            <person name="Courty P.E."/>
            <person name="Kohler A."/>
            <person name="Kuo A."/>
            <person name="LaButti K."/>
            <person name="Pangilinan J."/>
            <person name="Lipzen A."/>
            <person name="Riley R."/>
            <person name="Andreopoulos W."/>
            <person name="He G."/>
            <person name="Johnson J."/>
            <person name="Nolan M."/>
            <person name="Tritt A."/>
            <person name="Barry K.W."/>
            <person name="Grigoriev I.V."/>
            <person name="Nagy L.G."/>
            <person name="Hibbett D."/>
            <person name="Henrissat B."/>
            <person name="Matheny P.B."/>
            <person name="Labbe J."/>
            <person name="Martin F.M."/>
        </authorList>
    </citation>
    <scope>NUCLEOTIDE SEQUENCE</scope>
    <source>
        <strain evidence="1">FP105234-sp</strain>
    </source>
</reference>
<dbReference type="Proteomes" id="UP000814033">
    <property type="component" value="Unassembled WGS sequence"/>
</dbReference>
<evidence type="ECO:0000313" key="1">
    <source>
        <dbReference type="EMBL" id="KAI0053500.1"/>
    </source>
</evidence>
<keyword evidence="2" id="KW-1185">Reference proteome</keyword>
<dbReference type="EMBL" id="MU275840">
    <property type="protein sequence ID" value="KAI0053500.1"/>
    <property type="molecule type" value="Genomic_DNA"/>
</dbReference>